<dbReference type="GO" id="GO:0005886">
    <property type="term" value="C:plasma membrane"/>
    <property type="evidence" value="ECO:0007669"/>
    <property type="project" value="UniProtKB-SubCell"/>
</dbReference>
<dbReference type="RefSeq" id="WP_110471516.1">
    <property type="nucleotide sequence ID" value="NZ_QJSP01000013.1"/>
</dbReference>
<evidence type="ECO:0000256" key="2">
    <source>
        <dbReference type="ARBA" id="ARBA00022448"/>
    </source>
</evidence>
<evidence type="ECO:0000259" key="8">
    <source>
        <dbReference type="PROSITE" id="PS50928"/>
    </source>
</evidence>
<feature type="transmembrane region" description="Helical" evidence="7">
    <location>
        <begin position="126"/>
        <end position="150"/>
    </location>
</feature>
<name>A0A318RQY8_WILLI</name>
<proteinExistence type="inferred from homology"/>
<keyword evidence="10" id="KW-1185">Reference proteome</keyword>
<feature type="transmembrane region" description="Helical" evidence="7">
    <location>
        <begin position="239"/>
        <end position="269"/>
    </location>
</feature>
<accession>A0A318RQY8</accession>
<dbReference type="SUPFAM" id="SSF161098">
    <property type="entry name" value="MetI-like"/>
    <property type="match status" value="1"/>
</dbReference>
<dbReference type="PANTHER" id="PTHR43386">
    <property type="entry name" value="OLIGOPEPTIDE TRANSPORT SYSTEM PERMEASE PROTEIN APPC"/>
    <property type="match status" value="1"/>
</dbReference>
<keyword evidence="4 7" id="KW-0812">Transmembrane</keyword>
<evidence type="ECO:0000313" key="9">
    <source>
        <dbReference type="EMBL" id="PYE14362.1"/>
    </source>
</evidence>
<evidence type="ECO:0000256" key="1">
    <source>
        <dbReference type="ARBA" id="ARBA00004651"/>
    </source>
</evidence>
<evidence type="ECO:0000256" key="5">
    <source>
        <dbReference type="ARBA" id="ARBA00022989"/>
    </source>
</evidence>
<feature type="transmembrane region" description="Helical" evidence="7">
    <location>
        <begin position="59"/>
        <end position="78"/>
    </location>
</feature>
<dbReference type="GO" id="GO:0055085">
    <property type="term" value="P:transmembrane transport"/>
    <property type="evidence" value="ECO:0007669"/>
    <property type="project" value="InterPro"/>
</dbReference>
<sequence length="324" mass="33994">MSHPETGASVTPDDAQLLLTKPTPIDPGYAGNVDLDVKAGHVAAEVQVTKRRRRRKRDIGAAVGVIWLALIVAAAVFADLFPLPSPSEITDSYSLEPFKNAAHVLGTDEIGRDQLSRVIYGARVSLAVAIGATLIALVTGTAIGIVAGYFRGALDTTFDIGTSMILAFPPLILLIALVAVMEPSATTLAVGLGIVGAPTFVRIARANTISFANREFVTAAKSMGASSIRIILREILPNVLLPVFSFATVVAAGLVVAEGSLSFLGLGIPPPAPSWGGMIAAGRESLYEAPYLVLVPGMFFFLTVFSLNRVGDWARGRVGRESSL</sequence>
<evidence type="ECO:0000256" key="3">
    <source>
        <dbReference type="ARBA" id="ARBA00022475"/>
    </source>
</evidence>
<keyword evidence="5 7" id="KW-1133">Transmembrane helix</keyword>
<dbReference type="PROSITE" id="PS50928">
    <property type="entry name" value="ABC_TM1"/>
    <property type="match status" value="1"/>
</dbReference>
<dbReference type="PANTHER" id="PTHR43386:SF25">
    <property type="entry name" value="PEPTIDE ABC TRANSPORTER PERMEASE PROTEIN"/>
    <property type="match status" value="1"/>
</dbReference>
<organism evidence="9 10">
    <name type="scientific">Williamsia limnetica</name>
    <dbReference type="NCBI Taxonomy" id="882452"/>
    <lineage>
        <taxon>Bacteria</taxon>
        <taxon>Bacillati</taxon>
        <taxon>Actinomycetota</taxon>
        <taxon>Actinomycetes</taxon>
        <taxon>Mycobacteriales</taxon>
        <taxon>Nocardiaceae</taxon>
        <taxon>Williamsia</taxon>
    </lineage>
</organism>
<dbReference type="Pfam" id="PF00528">
    <property type="entry name" value="BPD_transp_1"/>
    <property type="match status" value="1"/>
</dbReference>
<evidence type="ECO:0000256" key="7">
    <source>
        <dbReference type="RuleBase" id="RU363032"/>
    </source>
</evidence>
<dbReference type="AlphaFoldDB" id="A0A318RQY8"/>
<feature type="transmembrane region" description="Helical" evidence="7">
    <location>
        <begin position="162"/>
        <end position="181"/>
    </location>
</feature>
<keyword evidence="2 7" id="KW-0813">Transport</keyword>
<keyword evidence="3" id="KW-1003">Cell membrane</keyword>
<dbReference type="InterPro" id="IPR035906">
    <property type="entry name" value="MetI-like_sf"/>
</dbReference>
<feature type="transmembrane region" description="Helical" evidence="7">
    <location>
        <begin position="187"/>
        <end position="204"/>
    </location>
</feature>
<dbReference type="Gene3D" id="1.10.3720.10">
    <property type="entry name" value="MetI-like"/>
    <property type="match status" value="1"/>
</dbReference>
<protein>
    <submittedName>
        <fullName evidence="9">Peptide/nickel transport system permease protein</fullName>
    </submittedName>
</protein>
<evidence type="ECO:0000256" key="4">
    <source>
        <dbReference type="ARBA" id="ARBA00022692"/>
    </source>
</evidence>
<feature type="domain" description="ABC transmembrane type-1" evidence="8">
    <location>
        <begin position="122"/>
        <end position="311"/>
    </location>
</feature>
<dbReference type="EMBL" id="QJSP01000013">
    <property type="protein sequence ID" value="PYE14362.1"/>
    <property type="molecule type" value="Genomic_DNA"/>
</dbReference>
<dbReference type="CDD" id="cd06261">
    <property type="entry name" value="TM_PBP2"/>
    <property type="match status" value="1"/>
</dbReference>
<comment type="caution">
    <text evidence="9">The sequence shown here is derived from an EMBL/GenBank/DDBJ whole genome shotgun (WGS) entry which is preliminary data.</text>
</comment>
<comment type="subcellular location">
    <subcellularLocation>
        <location evidence="1 7">Cell membrane</location>
        <topology evidence="1 7">Multi-pass membrane protein</topology>
    </subcellularLocation>
</comment>
<dbReference type="Proteomes" id="UP000247591">
    <property type="component" value="Unassembled WGS sequence"/>
</dbReference>
<comment type="similarity">
    <text evidence="7">Belongs to the binding-protein-dependent transport system permease family.</text>
</comment>
<gene>
    <name evidence="9" type="ORF">DFR67_113156</name>
</gene>
<dbReference type="InterPro" id="IPR050366">
    <property type="entry name" value="BP-dependent_transpt_permease"/>
</dbReference>
<feature type="transmembrane region" description="Helical" evidence="7">
    <location>
        <begin position="289"/>
        <end position="307"/>
    </location>
</feature>
<reference evidence="9 10" key="1">
    <citation type="submission" date="2018-06" db="EMBL/GenBank/DDBJ databases">
        <title>Genomic Encyclopedia of Type Strains, Phase IV (KMG-IV): sequencing the most valuable type-strain genomes for metagenomic binning, comparative biology and taxonomic classification.</title>
        <authorList>
            <person name="Goeker M."/>
        </authorList>
    </citation>
    <scope>NUCLEOTIDE SEQUENCE [LARGE SCALE GENOMIC DNA]</scope>
    <source>
        <strain evidence="9 10">DSM 45521</strain>
    </source>
</reference>
<evidence type="ECO:0000313" key="10">
    <source>
        <dbReference type="Proteomes" id="UP000247591"/>
    </source>
</evidence>
<evidence type="ECO:0000256" key="6">
    <source>
        <dbReference type="ARBA" id="ARBA00023136"/>
    </source>
</evidence>
<dbReference type="InterPro" id="IPR000515">
    <property type="entry name" value="MetI-like"/>
</dbReference>
<keyword evidence="6 7" id="KW-0472">Membrane</keyword>
<dbReference type="OrthoDB" id="9812701at2"/>